<accession>A0A917NA16</accession>
<dbReference type="AlphaFoldDB" id="A0A917NA16"/>
<dbReference type="InterPro" id="IPR024078">
    <property type="entry name" value="LmbE-like_dom_sf"/>
</dbReference>
<keyword evidence="2" id="KW-1185">Reference proteome</keyword>
<dbReference type="Proteomes" id="UP000630149">
    <property type="component" value="Unassembled WGS sequence"/>
</dbReference>
<organism evidence="1 2">
    <name type="scientific">Legionella impletisoli</name>
    <dbReference type="NCBI Taxonomy" id="343510"/>
    <lineage>
        <taxon>Bacteria</taxon>
        <taxon>Pseudomonadati</taxon>
        <taxon>Pseudomonadota</taxon>
        <taxon>Gammaproteobacteria</taxon>
        <taxon>Legionellales</taxon>
        <taxon>Legionellaceae</taxon>
        <taxon>Legionella</taxon>
    </lineage>
</organism>
<protein>
    <submittedName>
        <fullName evidence="1">LmbE family protein</fullName>
    </submittedName>
</protein>
<dbReference type="InterPro" id="IPR003737">
    <property type="entry name" value="GlcNAc_PI_deacetylase-related"/>
</dbReference>
<dbReference type="PANTHER" id="PTHR12993:SF11">
    <property type="entry name" value="N-ACETYLGLUCOSAMINYL-PHOSPHATIDYLINOSITOL DE-N-ACETYLASE"/>
    <property type="match status" value="1"/>
</dbReference>
<evidence type="ECO:0000313" key="1">
    <source>
        <dbReference type="EMBL" id="GGI82121.1"/>
    </source>
</evidence>
<dbReference type="EMBL" id="BMOB01000003">
    <property type="protein sequence ID" value="GGI82121.1"/>
    <property type="molecule type" value="Genomic_DNA"/>
</dbReference>
<dbReference type="OrthoDB" id="9790023at2"/>
<gene>
    <name evidence="1" type="ORF">GCM10007966_08380</name>
</gene>
<sequence length="227" mass="25473">MRKKVLICAAHPDDEVLGCGGTIAKFSDEGADVHILFLADGVSSRDPKESNKLINSSEARRQSAYIAADILGVKSLMFGDFPDNRMDSIGLLEIVKFIENKINEFQPQILLTHYSSDLNIDHRIVNQAVITACRPQPDFFVETLLFFEVCSSTEWQIPTTFSPNWFVDIAKYLELRSKALEAYSAELRAWPHSRSLKAINHLANWRGASIGVEAAEAFMLGRRVIKD</sequence>
<dbReference type="SUPFAM" id="SSF102588">
    <property type="entry name" value="LmbE-like"/>
    <property type="match status" value="1"/>
</dbReference>
<dbReference type="Pfam" id="PF02585">
    <property type="entry name" value="PIG-L"/>
    <property type="match status" value="1"/>
</dbReference>
<proteinExistence type="predicted"/>
<dbReference type="PANTHER" id="PTHR12993">
    <property type="entry name" value="N-ACETYLGLUCOSAMINYL-PHOSPHATIDYLINOSITOL DE-N-ACETYLASE-RELATED"/>
    <property type="match status" value="1"/>
</dbReference>
<dbReference type="GO" id="GO:0016811">
    <property type="term" value="F:hydrolase activity, acting on carbon-nitrogen (but not peptide) bonds, in linear amides"/>
    <property type="evidence" value="ECO:0007669"/>
    <property type="project" value="TreeGrafter"/>
</dbReference>
<comment type="caution">
    <text evidence="1">The sequence shown here is derived from an EMBL/GenBank/DDBJ whole genome shotgun (WGS) entry which is preliminary data.</text>
</comment>
<name>A0A917NA16_9GAMM</name>
<dbReference type="Gene3D" id="3.40.50.10320">
    <property type="entry name" value="LmbE-like"/>
    <property type="match status" value="1"/>
</dbReference>
<evidence type="ECO:0000313" key="2">
    <source>
        <dbReference type="Proteomes" id="UP000630149"/>
    </source>
</evidence>
<reference evidence="1" key="2">
    <citation type="submission" date="2020-09" db="EMBL/GenBank/DDBJ databases">
        <authorList>
            <person name="Sun Q."/>
            <person name="Ohkuma M."/>
        </authorList>
    </citation>
    <scope>NUCLEOTIDE SEQUENCE</scope>
    <source>
        <strain evidence="1">JCM 13919</strain>
    </source>
</reference>
<dbReference type="RefSeq" id="WP_131776225.1">
    <property type="nucleotide sequence ID" value="NZ_BMOB01000003.1"/>
</dbReference>
<reference evidence="1" key="1">
    <citation type="journal article" date="2014" name="Int. J. Syst. Evol. Microbiol.">
        <title>Complete genome sequence of Corynebacterium casei LMG S-19264T (=DSM 44701T), isolated from a smear-ripened cheese.</title>
        <authorList>
            <consortium name="US DOE Joint Genome Institute (JGI-PGF)"/>
            <person name="Walter F."/>
            <person name="Albersmeier A."/>
            <person name="Kalinowski J."/>
            <person name="Ruckert C."/>
        </authorList>
    </citation>
    <scope>NUCLEOTIDE SEQUENCE</scope>
    <source>
        <strain evidence="1">JCM 13919</strain>
    </source>
</reference>